<keyword evidence="1" id="KW-0812">Transmembrane</keyword>
<accession>A0A5C6AX99</accession>
<gene>
    <name evidence="1" type="ORF">Pla52n_22970</name>
</gene>
<dbReference type="OrthoDB" id="232400at2"/>
<evidence type="ECO:0000313" key="1">
    <source>
        <dbReference type="EMBL" id="TWU04258.1"/>
    </source>
</evidence>
<dbReference type="SUPFAM" id="SSF49464">
    <property type="entry name" value="Carboxypeptidase regulatory domain-like"/>
    <property type="match status" value="1"/>
</dbReference>
<protein>
    <submittedName>
        <fullName evidence="1">Nickel uptake substrate-specific transmembrane region</fullName>
    </submittedName>
</protein>
<dbReference type="SUPFAM" id="SSF49373">
    <property type="entry name" value="Invasin/intimin cell-adhesion fragments"/>
    <property type="match status" value="1"/>
</dbReference>
<keyword evidence="1" id="KW-0472">Membrane</keyword>
<dbReference type="InterPro" id="IPR008964">
    <property type="entry name" value="Invasin/intimin_cell_adhesion"/>
</dbReference>
<dbReference type="Gene3D" id="2.60.40.1120">
    <property type="entry name" value="Carboxypeptidase-like, regulatory domain"/>
    <property type="match status" value="1"/>
</dbReference>
<dbReference type="Proteomes" id="UP000320176">
    <property type="component" value="Unassembled WGS sequence"/>
</dbReference>
<organism evidence="1 2">
    <name type="scientific">Stieleria varia</name>
    <dbReference type="NCBI Taxonomy" id="2528005"/>
    <lineage>
        <taxon>Bacteria</taxon>
        <taxon>Pseudomonadati</taxon>
        <taxon>Planctomycetota</taxon>
        <taxon>Planctomycetia</taxon>
        <taxon>Pirellulales</taxon>
        <taxon>Pirellulaceae</taxon>
        <taxon>Stieleria</taxon>
    </lineage>
</organism>
<comment type="caution">
    <text evidence="1">The sequence shown here is derived from an EMBL/GenBank/DDBJ whole genome shotgun (WGS) entry which is preliminary data.</text>
</comment>
<dbReference type="InterPro" id="IPR008969">
    <property type="entry name" value="CarboxyPept-like_regulatory"/>
</dbReference>
<keyword evidence="2" id="KW-1185">Reference proteome</keyword>
<name>A0A5C6AX99_9BACT</name>
<reference evidence="1 2" key="1">
    <citation type="submission" date="2019-02" db="EMBL/GenBank/DDBJ databases">
        <title>Deep-cultivation of Planctomycetes and their phenomic and genomic characterization uncovers novel biology.</title>
        <authorList>
            <person name="Wiegand S."/>
            <person name="Jogler M."/>
            <person name="Boedeker C."/>
            <person name="Pinto D."/>
            <person name="Vollmers J."/>
            <person name="Rivas-Marin E."/>
            <person name="Kohn T."/>
            <person name="Peeters S.H."/>
            <person name="Heuer A."/>
            <person name="Rast P."/>
            <person name="Oberbeckmann S."/>
            <person name="Bunk B."/>
            <person name="Jeske O."/>
            <person name="Meyerdierks A."/>
            <person name="Storesund J.E."/>
            <person name="Kallscheuer N."/>
            <person name="Luecker S."/>
            <person name="Lage O.M."/>
            <person name="Pohl T."/>
            <person name="Merkel B.J."/>
            <person name="Hornburger P."/>
            <person name="Mueller R.-W."/>
            <person name="Bruemmer F."/>
            <person name="Labrenz M."/>
            <person name="Spormann A.M."/>
            <person name="Op Den Camp H."/>
            <person name="Overmann J."/>
            <person name="Amann R."/>
            <person name="Jetten M.S.M."/>
            <person name="Mascher T."/>
            <person name="Medema M.H."/>
            <person name="Devos D.P."/>
            <person name="Kaster A.-K."/>
            <person name="Ovreas L."/>
            <person name="Rohde M."/>
            <person name="Galperin M.Y."/>
            <person name="Jogler C."/>
        </authorList>
    </citation>
    <scope>NUCLEOTIDE SEQUENCE [LARGE SCALE GENOMIC DNA]</scope>
    <source>
        <strain evidence="1 2">Pla52n</strain>
    </source>
</reference>
<evidence type="ECO:0000313" key="2">
    <source>
        <dbReference type="Proteomes" id="UP000320176"/>
    </source>
</evidence>
<dbReference type="RefSeq" id="WP_146519713.1">
    <property type="nucleotide sequence ID" value="NZ_CP151726.1"/>
</dbReference>
<proteinExistence type="predicted"/>
<sequence length="929" mass="102064">MNHFELLSVLFRQALGISLGIVCCLSAWGGPPTNGLTLRAKIQLSDGSPAPHAVVHSHDLDRQSTITEMADAEGVVELTDEFLSGVLLHVASKDHRHQTVFRESAGNARLRLSKPLLITLQPSLQRSVSVTHDGDPAANVAVAVTGMGFEIVGETDANGMFVADYPSNDKLISVVAIHDELGVAGVAGAAAMEDAQTSLALIPTETHAVRVLDWDGNPVPGVTVAANAYLSMGYRISSKTMQQTRATTDQDGVAKLTWFPKEEPYYVFVELLSDGWKQDLVDRSRTDEGLTTLWVRRMFSVAGRVALPDSVDGRGMLVTGNGYASPKYESCVVNTRITNDGSFNLLVPSRHGFALLVSDLEWTSDVFSKPILAANDAEQSPLTLHAVPATPVEIECTLGVDRAPVMECKFNLSSDVEVTWIDPSGQEKTRNGQVRYSVWPSEDGIARLGIRQAAVNVQLRSDLWSETKILAVESTDSQRVVFHRDRLGMVHFVARPVTEDGPFELSTDVKSYGWSLEAGDLHAFIKQLPVTDGAMNVSCDVSQLSTLVVDRKNGRSGFATVDRHIQNVDLPMESNASLTGQIIDQDSGKPLSNVFVSLALSYGLPVGWTVQTDEEGRFQLDFIPPEIPLRLVIENSSKTDVTGVSPAVRVFEPGEEIENEVFEVRLRHALEPDWQDWKLIALDRARGKAKHLGIPAIIFVAAGDAELALGREIRKRFTMDPVPRFSPVLMTADEMLAEADRWAALDWPQPRPGELLMFVTTDSATVSDKITLDVAKAEVTRGVDFIQENVPYQNDGRRKLERARIMAKAKKQNIWLLTGNTLSNSVYDLAMWVNRHRDVLEKDLVIVTLIDGLDDHAAEIRLELGSQRTIGAFHAMLSLDLGVIVSSDGPLRNAGLPKSPQGREYFRMMLKKVQNRMTNEEVDALMESL</sequence>
<dbReference type="AlphaFoldDB" id="A0A5C6AX99"/>
<dbReference type="EMBL" id="SJPN01000003">
    <property type="protein sequence ID" value="TWU04258.1"/>
    <property type="molecule type" value="Genomic_DNA"/>
</dbReference>